<evidence type="ECO:0000313" key="3">
    <source>
        <dbReference type="Proteomes" id="UP000657006"/>
    </source>
</evidence>
<dbReference type="PANTHER" id="PTHR36434">
    <property type="entry name" value="MEMBRANE PROTEASE YUGP-RELATED"/>
    <property type="match status" value="1"/>
</dbReference>
<dbReference type="InterPro" id="IPR007395">
    <property type="entry name" value="Zn_peptidase_2"/>
</dbReference>
<accession>A0A926DSF2</accession>
<dbReference type="PANTHER" id="PTHR36434:SF1">
    <property type="entry name" value="MEMBRANE PROTEASE YUGP-RELATED"/>
    <property type="match status" value="1"/>
</dbReference>
<dbReference type="Pfam" id="PF04298">
    <property type="entry name" value="Zn_peptidase_2"/>
    <property type="match status" value="1"/>
</dbReference>
<dbReference type="Proteomes" id="UP000657006">
    <property type="component" value="Unassembled WGS sequence"/>
</dbReference>
<dbReference type="EMBL" id="JACRSQ010000012">
    <property type="protein sequence ID" value="MBC8543751.1"/>
    <property type="molecule type" value="Genomic_DNA"/>
</dbReference>
<dbReference type="AlphaFoldDB" id="A0A926DSF2"/>
<comment type="caution">
    <text evidence="2">The sequence shown here is derived from an EMBL/GenBank/DDBJ whole genome shotgun (WGS) entry which is preliminary data.</text>
</comment>
<feature type="transmembrane region" description="Helical" evidence="1">
    <location>
        <begin position="151"/>
        <end position="174"/>
    </location>
</feature>
<reference evidence="2" key="1">
    <citation type="submission" date="2020-08" db="EMBL/GenBank/DDBJ databases">
        <title>Genome public.</title>
        <authorList>
            <person name="Liu C."/>
            <person name="Sun Q."/>
        </authorList>
    </citation>
    <scope>NUCLEOTIDE SEQUENCE</scope>
    <source>
        <strain evidence="2">NSJ-32</strain>
    </source>
</reference>
<organism evidence="2 3">
    <name type="scientific">Bianquea renquensis</name>
    <dbReference type="NCBI Taxonomy" id="2763661"/>
    <lineage>
        <taxon>Bacteria</taxon>
        <taxon>Bacillati</taxon>
        <taxon>Bacillota</taxon>
        <taxon>Clostridia</taxon>
        <taxon>Eubacteriales</taxon>
        <taxon>Bianqueaceae</taxon>
        <taxon>Bianquea</taxon>
    </lineage>
</organism>
<proteinExistence type="predicted"/>
<feature type="transmembrane region" description="Helical" evidence="1">
    <location>
        <begin position="6"/>
        <end position="24"/>
    </location>
</feature>
<keyword evidence="1" id="KW-0472">Membrane</keyword>
<name>A0A926DSF2_9FIRM</name>
<protein>
    <submittedName>
        <fullName evidence="2">Zinc metallopeptidase</fullName>
    </submittedName>
</protein>
<dbReference type="RefSeq" id="WP_249289751.1">
    <property type="nucleotide sequence ID" value="NZ_JACRSQ010000012.1"/>
</dbReference>
<feature type="transmembrane region" description="Helical" evidence="1">
    <location>
        <begin position="127"/>
        <end position="145"/>
    </location>
</feature>
<sequence length="239" mass="26225">MFYIDPYYLILVLPTLIFAMYAQYKVKSTYQRYSQVPCRMGYTGAQAADTILRGAGIFDVGIEHVVGQLSDHYDPRKKMLRLSDSVFDSTSIAALGVAAHEVGHAIQHHEGYLPLKLRNAIIPVTQIASNLSMPLIFLGILFGGVRGNTDFGYFLIQMGILLFGAAVVFQLITLPVEFNASRRAIAILGSSNLLLEDEIPQARRVLSAAAMTYVAAAATALASLLRLLLLFGRRNGNDR</sequence>
<evidence type="ECO:0000313" key="2">
    <source>
        <dbReference type="EMBL" id="MBC8543751.1"/>
    </source>
</evidence>
<keyword evidence="3" id="KW-1185">Reference proteome</keyword>
<feature type="transmembrane region" description="Helical" evidence="1">
    <location>
        <begin position="210"/>
        <end position="231"/>
    </location>
</feature>
<gene>
    <name evidence="2" type="ORF">H8730_09350</name>
</gene>
<evidence type="ECO:0000256" key="1">
    <source>
        <dbReference type="SAM" id="Phobius"/>
    </source>
</evidence>
<keyword evidence="1" id="KW-1133">Transmembrane helix</keyword>
<keyword evidence="1" id="KW-0812">Transmembrane</keyword>